<keyword evidence="4" id="KW-1185">Reference proteome</keyword>
<name>A0A381DWD5_9GAMM</name>
<evidence type="ECO:0000259" key="2">
    <source>
        <dbReference type="PROSITE" id="PS50006"/>
    </source>
</evidence>
<evidence type="ECO:0000313" key="3">
    <source>
        <dbReference type="EMBL" id="SUX17373.1"/>
    </source>
</evidence>
<reference evidence="3 4" key="1">
    <citation type="submission" date="2018-06" db="EMBL/GenBank/DDBJ databases">
        <authorList>
            <consortium name="Pathogen Informatics"/>
            <person name="Doyle S."/>
        </authorList>
    </citation>
    <scope>NUCLEOTIDE SEQUENCE [LARGE SCALE GENOMIC DNA]</scope>
    <source>
        <strain evidence="3 4">NCTC13294</strain>
    </source>
</reference>
<protein>
    <recommendedName>
        <fullName evidence="2">FHA domain-containing protein</fullName>
    </recommendedName>
</protein>
<dbReference type="Gene3D" id="2.60.200.20">
    <property type="match status" value="1"/>
</dbReference>
<accession>A0A381DWD5</accession>
<dbReference type="AlphaFoldDB" id="A0A381DWD5"/>
<evidence type="ECO:0000313" key="4">
    <source>
        <dbReference type="Proteomes" id="UP000254572"/>
    </source>
</evidence>
<keyword evidence="1" id="KW-1133">Transmembrane helix</keyword>
<dbReference type="InterPro" id="IPR008984">
    <property type="entry name" value="SMAD_FHA_dom_sf"/>
</dbReference>
<dbReference type="OrthoDB" id="7067524at2"/>
<feature type="domain" description="FHA" evidence="2">
    <location>
        <begin position="21"/>
        <end position="72"/>
    </location>
</feature>
<dbReference type="SUPFAM" id="SSF49879">
    <property type="entry name" value="SMAD/FHA domain"/>
    <property type="match status" value="1"/>
</dbReference>
<feature type="transmembrane region" description="Helical" evidence="1">
    <location>
        <begin position="170"/>
        <end position="189"/>
    </location>
</feature>
<keyword evidence="1" id="KW-0812">Transmembrane</keyword>
<dbReference type="RefSeq" id="WP_115610398.1">
    <property type="nucleotide sequence ID" value="NZ_JBHLZC010000001.1"/>
</dbReference>
<dbReference type="Pfam" id="PF00498">
    <property type="entry name" value="FHA"/>
    <property type="match status" value="1"/>
</dbReference>
<dbReference type="PROSITE" id="PS50006">
    <property type="entry name" value="FHA_DOMAIN"/>
    <property type="match status" value="1"/>
</dbReference>
<keyword evidence="1" id="KW-0472">Membrane</keyword>
<evidence type="ECO:0000256" key="1">
    <source>
        <dbReference type="SAM" id="Phobius"/>
    </source>
</evidence>
<feature type="transmembrane region" description="Helical" evidence="1">
    <location>
        <begin position="195"/>
        <end position="219"/>
    </location>
</feature>
<feature type="transmembrane region" description="Helical" evidence="1">
    <location>
        <begin position="145"/>
        <end position="163"/>
    </location>
</feature>
<dbReference type="CDD" id="cd00060">
    <property type="entry name" value="FHA"/>
    <property type="match status" value="1"/>
</dbReference>
<dbReference type="InterPro" id="IPR000253">
    <property type="entry name" value="FHA_dom"/>
</dbReference>
<organism evidence="3 4">
    <name type="scientific">Cardiobacterium valvarum</name>
    <dbReference type="NCBI Taxonomy" id="194702"/>
    <lineage>
        <taxon>Bacteria</taxon>
        <taxon>Pseudomonadati</taxon>
        <taxon>Pseudomonadota</taxon>
        <taxon>Gammaproteobacteria</taxon>
        <taxon>Cardiobacteriales</taxon>
        <taxon>Cardiobacteriaceae</taxon>
        <taxon>Cardiobacterium</taxon>
    </lineage>
</organism>
<proteinExistence type="predicted"/>
<dbReference type="Proteomes" id="UP000254572">
    <property type="component" value="Unassembled WGS sequence"/>
</dbReference>
<dbReference type="EMBL" id="UFUW01000001">
    <property type="protein sequence ID" value="SUX17373.1"/>
    <property type="molecule type" value="Genomic_DNA"/>
</dbReference>
<feature type="transmembrane region" description="Helical" evidence="1">
    <location>
        <begin position="239"/>
        <end position="256"/>
    </location>
</feature>
<gene>
    <name evidence="3" type="ORF">NCTC13294_00034</name>
</gene>
<feature type="transmembrane region" description="Helical" evidence="1">
    <location>
        <begin position="105"/>
        <end position="125"/>
    </location>
</feature>
<sequence>MATELTIETPDQIHRTSCYPVRIGRSADNNITIKSPFIADHHVVIEETGQGLTIRSLGESHANGTRIHTTRALDGNTLLQIGAATLKIWTDRSKPMPYSDKKRRWWSLVTHPAAVFCWFAAAIALPMWDGYLDSPQSYIFDYNRFITLLITLLGITWIVHSMILPLSRRYLILPVLGIISAYSAGSDIVDSLAGWYGFQFNSTAATTCGTILAYLGYLWLHRAFLRDHIPLAGRVLRRATLLTALPMTLLISYAYLRDHDFFSQRPGSYPVYQSELGSSVLFDSQIKPIKNFFSIDKSEQ</sequence>